<dbReference type="GO" id="GO:0016787">
    <property type="term" value="F:hydrolase activity"/>
    <property type="evidence" value="ECO:0007669"/>
    <property type="project" value="InterPro"/>
</dbReference>
<reference evidence="2" key="1">
    <citation type="submission" date="2021-03" db="EMBL/GenBank/DDBJ databases">
        <authorList>
            <person name="Li Z."/>
            <person name="Yang C."/>
        </authorList>
    </citation>
    <scope>NUCLEOTIDE SEQUENCE</scope>
    <source>
        <strain evidence="2">Dzin_1.0</strain>
        <tissue evidence="2">Leaf</tissue>
    </source>
</reference>
<dbReference type="CDD" id="cd00838">
    <property type="entry name" value="MPP_superfamily"/>
    <property type="match status" value="1"/>
</dbReference>
<evidence type="ECO:0000259" key="1">
    <source>
        <dbReference type="Pfam" id="PF00149"/>
    </source>
</evidence>
<dbReference type="AlphaFoldDB" id="A0A9D5CB82"/>
<keyword evidence="3" id="KW-1185">Reference proteome</keyword>
<organism evidence="2 3">
    <name type="scientific">Dioscorea zingiberensis</name>
    <dbReference type="NCBI Taxonomy" id="325984"/>
    <lineage>
        <taxon>Eukaryota</taxon>
        <taxon>Viridiplantae</taxon>
        <taxon>Streptophyta</taxon>
        <taxon>Embryophyta</taxon>
        <taxon>Tracheophyta</taxon>
        <taxon>Spermatophyta</taxon>
        <taxon>Magnoliopsida</taxon>
        <taxon>Liliopsida</taxon>
        <taxon>Dioscoreales</taxon>
        <taxon>Dioscoreaceae</taxon>
        <taxon>Dioscorea</taxon>
    </lineage>
</organism>
<gene>
    <name evidence="2" type="ORF">J5N97_022844</name>
</gene>
<dbReference type="InterPro" id="IPR052963">
    <property type="entry name" value="Pantetheine_PDE"/>
</dbReference>
<dbReference type="Pfam" id="PF00149">
    <property type="entry name" value="Metallophos"/>
    <property type="match status" value="1"/>
</dbReference>
<name>A0A9D5CB82_9LILI</name>
<dbReference type="EMBL" id="JAGGNH010000006">
    <property type="protein sequence ID" value="KAJ0969967.1"/>
    <property type="molecule type" value="Genomic_DNA"/>
</dbReference>
<protein>
    <recommendedName>
        <fullName evidence="1">Calcineurin-like phosphoesterase domain-containing protein</fullName>
    </recommendedName>
</protein>
<dbReference type="OrthoDB" id="550558at2759"/>
<dbReference type="PANTHER" id="PTHR36492">
    <property type="match status" value="1"/>
</dbReference>
<evidence type="ECO:0000313" key="3">
    <source>
        <dbReference type="Proteomes" id="UP001085076"/>
    </source>
</evidence>
<proteinExistence type="predicted"/>
<dbReference type="Gene3D" id="3.60.21.10">
    <property type="match status" value="1"/>
</dbReference>
<dbReference type="InterPro" id="IPR029052">
    <property type="entry name" value="Metallo-depent_PP-like"/>
</dbReference>
<accession>A0A9D5CB82</accession>
<dbReference type="SUPFAM" id="SSF56300">
    <property type="entry name" value="Metallo-dependent phosphatases"/>
    <property type="match status" value="1"/>
</dbReference>
<comment type="caution">
    <text evidence="2">The sequence shown here is derived from an EMBL/GenBank/DDBJ whole genome shotgun (WGS) entry which is preliminary data.</text>
</comment>
<feature type="domain" description="Calcineurin-like phosphoesterase" evidence="1">
    <location>
        <begin position="64"/>
        <end position="176"/>
    </location>
</feature>
<reference evidence="2" key="2">
    <citation type="journal article" date="2022" name="Hortic Res">
        <title>The genome of Dioscorea zingiberensis sheds light on the biosynthesis, origin and evolution of the medicinally important diosgenin saponins.</title>
        <authorList>
            <person name="Li Y."/>
            <person name="Tan C."/>
            <person name="Li Z."/>
            <person name="Guo J."/>
            <person name="Li S."/>
            <person name="Chen X."/>
            <person name="Wang C."/>
            <person name="Dai X."/>
            <person name="Yang H."/>
            <person name="Song W."/>
            <person name="Hou L."/>
            <person name="Xu J."/>
            <person name="Tong Z."/>
            <person name="Xu A."/>
            <person name="Yuan X."/>
            <person name="Wang W."/>
            <person name="Yang Q."/>
            <person name="Chen L."/>
            <person name="Sun Z."/>
            <person name="Wang K."/>
            <person name="Pan B."/>
            <person name="Chen J."/>
            <person name="Bao Y."/>
            <person name="Liu F."/>
            <person name="Qi X."/>
            <person name="Gang D.R."/>
            <person name="Wen J."/>
            <person name="Li J."/>
        </authorList>
    </citation>
    <scope>NUCLEOTIDE SEQUENCE</scope>
    <source>
        <strain evidence="2">Dzin_1.0</strain>
    </source>
</reference>
<dbReference type="InterPro" id="IPR004843">
    <property type="entry name" value="Calcineurin-like_PHP"/>
</dbReference>
<evidence type="ECO:0000313" key="2">
    <source>
        <dbReference type="EMBL" id="KAJ0969967.1"/>
    </source>
</evidence>
<sequence>MVVPPLVSSPSRLLSPFNCVIDACNRSSVAERRRRGMSLSCLSRQQDLPARCLYNCLTDSAGPRVFVVSDLHTDYSENMGWVRRLSHVLYKKDVLLVAGDVAETYKNFVNTMAELRDRFQVVFFVPGNHDLWCRREGENYLDSLEKLDALLDACSELGVSTIPRIVNGVGIIPLFSCFDKEKDVTGVRIPSIEMACKDFHACRWPGELSNKDASLSQYFDLLNIKNNDAIEQIREKSDQIITFSHFIPRQELCPEKRMLFYPNLPKIIGSDPLEVRIRSIHGQKGSMSACHVFGHTHFCWDAILDGIRLKDGTSYSLGIQVKQEFGRILVSQRKYAARSICILVSQTYGYTNGKLNATVTNPAFQSRGKLMFASN</sequence>
<dbReference type="PANTHER" id="PTHR36492:SF2">
    <property type="entry name" value="[ACYL-CARRIER-PROTEIN] PHOSPHODIESTERASE PPTH"/>
    <property type="match status" value="1"/>
</dbReference>
<dbReference type="Proteomes" id="UP001085076">
    <property type="component" value="Miscellaneous, Linkage group lg06"/>
</dbReference>